<dbReference type="RefSeq" id="WP_055007897.1">
    <property type="nucleotide sequence ID" value="NZ_LJPW01000018.1"/>
</dbReference>
<dbReference type="AlphaFoldDB" id="A0A0P9PXX5"/>
<evidence type="ECO:0000313" key="2">
    <source>
        <dbReference type="Proteomes" id="UP000278587"/>
    </source>
</evidence>
<protein>
    <submittedName>
        <fullName evidence="1">Uncharacterized protein</fullName>
    </submittedName>
</protein>
<comment type="caution">
    <text evidence="1">The sequence shown here is derived from an EMBL/GenBank/DDBJ whole genome shotgun (WGS) entry which is preliminary data.</text>
</comment>
<dbReference type="Proteomes" id="UP000278587">
    <property type="component" value="Unassembled WGS sequence"/>
</dbReference>
<organism evidence="1 2">
    <name type="scientific">Pseudomonas caricapapayae</name>
    <dbReference type="NCBI Taxonomy" id="46678"/>
    <lineage>
        <taxon>Bacteria</taxon>
        <taxon>Pseudomonadati</taxon>
        <taxon>Pseudomonadota</taxon>
        <taxon>Gammaproteobacteria</taxon>
        <taxon>Pseudomonadales</taxon>
        <taxon>Pseudomonadaceae</taxon>
        <taxon>Pseudomonas</taxon>
    </lineage>
</organism>
<proteinExistence type="predicted"/>
<name>A0A0P9PXX5_9PSED</name>
<accession>A0A0P9PXX5</accession>
<evidence type="ECO:0000313" key="1">
    <source>
        <dbReference type="EMBL" id="RMM14548.1"/>
    </source>
</evidence>
<sequence>MSNQFKPGDLALTKVFDVDIPAGSLVELTERIEKGTLIRGKGYAFKAPTPGWYVIQNSSGARTAYGENELMPLRGEFAPEQQKAREAQPA</sequence>
<gene>
    <name evidence="1" type="ORF">ALQ84_00597</name>
</gene>
<dbReference type="EMBL" id="RBOC01000025">
    <property type="protein sequence ID" value="RMM14548.1"/>
    <property type="molecule type" value="Genomic_DNA"/>
</dbReference>
<reference evidence="1 2" key="1">
    <citation type="submission" date="2018-08" db="EMBL/GenBank/DDBJ databases">
        <title>Recombination of ecologically and evolutionarily significant loci maintains genetic cohesion in the Pseudomonas syringae species complex.</title>
        <authorList>
            <person name="Dillon M."/>
            <person name="Thakur S."/>
            <person name="Almeida R.N.D."/>
            <person name="Weir B.S."/>
            <person name="Guttman D.S."/>
        </authorList>
    </citation>
    <scope>NUCLEOTIDE SEQUENCE [LARGE SCALE GENOMIC DNA]</scope>
    <source>
        <strain evidence="1 2">ICMP 4086</strain>
    </source>
</reference>
<dbReference type="OrthoDB" id="6892512at2"/>